<organism evidence="6 7">
    <name type="scientific">Helicoverpa armigera</name>
    <name type="common">Cotton bollworm</name>
    <name type="synonym">Heliothis armigera</name>
    <dbReference type="NCBI Taxonomy" id="29058"/>
    <lineage>
        <taxon>Eukaryota</taxon>
        <taxon>Metazoa</taxon>
        <taxon>Ecdysozoa</taxon>
        <taxon>Arthropoda</taxon>
        <taxon>Hexapoda</taxon>
        <taxon>Insecta</taxon>
        <taxon>Pterygota</taxon>
        <taxon>Neoptera</taxon>
        <taxon>Endopterygota</taxon>
        <taxon>Lepidoptera</taxon>
        <taxon>Glossata</taxon>
        <taxon>Ditrysia</taxon>
        <taxon>Noctuoidea</taxon>
        <taxon>Noctuidae</taxon>
        <taxon>Heliothinae</taxon>
        <taxon>Helicoverpa</taxon>
    </lineage>
</organism>
<evidence type="ECO:0000313" key="7">
    <source>
        <dbReference type="Proteomes" id="UP000249218"/>
    </source>
</evidence>
<gene>
    <name evidence="6" type="primary">HaOG208342</name>
    <name evidence="6" type="ORF">B5X24_HaOG208342</name>
</gene>
<reference evidence="6 7" key="1">
    <citation type="journal article" date="2017" name="BMC Biol.">
        <title>Genomic innovations, transcriptional plasticity and gene loss underlying the evolution and divergence of two highly polyphagous and invasive Helicoverpa pest species.</title>
        <authorList>
            <person name="Pearce S.L."/>
            <person name="Clarke D.F."/>
            <person name="East P.D."/>
            <person name="Elfekih S."/>
            <person name="Gordon K.H."/>
            <person name="Jermiin L.S."/>
            <person name="McGaughran A."/>
            <person name="Oakeshott J.G."/>
            <person name="Papanikolaou A."/>
            <person name="Perera O.P."/>
            <person name="Rane R.V."/>
            <person name="Richards S."/>
            <person name="Tay W.T."/>
            <person name="Walsh T.K."/>
            <person name="Anderson A."/>
            <person name="Anderson C.J."/>
            <person name="Asgari S."/>
            <person name="Board P.G."/>
            <person name="Bretschneider A."/>
            <person name="Campbell P.M."/>
            <person name="Chertemps T."/>
            <person name="Christeller J.T."/>
            <person name="Coppin C.W."/>
            <person name="Downes S.J."/>
            <person name="Duan G."/>
            <person name="Farnsworth C.A."/>
            <person name="Good R.T."/>
            <person name="Han L.B."/>
            <person name="Han Y.C."/>
            <person name="Hatje K."/>
            <person name="Horne I."/>
            <person name="Huang Y.P."/>
            <person name="Hughes D.S."/>
            <person name="Jacquin-Joly E."/>
            <person name="James W."/>
            <person name="Jhangiani S."/>
            <person name="Kollmar M."/>
            <person name="Kuwar S.S."/>
            <person name="Li S."/>
            <person name="Liu N.Y."/>
            <person name="Maibeche M.T."/>
            <person name="Miller J.R."/>
            <person name="Montagne N."/>
            <person name="Perry T."/>
            <person name="Qu J."/>
            <person name="Song S.V."/>
            <person name="Sutton G.G."/>
            <person name="Vogel H."/>
            <person name="Walenz B.P."/>
            <person name="Xu W."/>
            <person name="Zhang H.J."/>
            <person name="Zou Z."/>
            <person name="Batterham P."/>
            <person name="Edwards O.R."/>
            <person name="Feyereisen R."/>
            <person name="Gibbs R.A."/>
            <person name="Heckel D.G."/>
            <person name="McGrath A."/>
            <person name="Robin C."/>
            <person name="Scherer S.E."/>
            <person name="Worley K.C."/>
            <person name="Wu Y.D."/>
        </authorList>
    </citation>
    <scope>NUCLEOTIDE SEQUENCE [LARGE SCALE GENOMIC DNA]</scope>
    <source>
        <strain evidence="6">Harm_GR_Male_#8</strain>
        <tissue evidence="6">Whole organism</tissue>
    </source>
</reference>
<name>A0A2W1BII0_HELAM</name>
<keyword evidence="7" id="KW-1185">Reference proteome</keyword>
<proteinExistence type="inferred from homology"/>
<dbReference type="EMBL" id="KZ150068">
    <property type="protein sequence ID" value="PZC74091.1"/>
    <property type="molecule type" value="Genomic_DNA"/>
</dbReference>
<dbReference type="PANTHER" id="PTHR23402:SF1">
    <property type="entry name" value="PYROGLUTAMYL-PEPTIDASE I"/>
    <property type="match status" value="1"/>
</dbReference>
<feature type="region of interest" description="Disordered" evidence="5">
    <location>
        <begin position="41"/>
        <end position="63"/>
    </location>
</feature>
<dbReference type="InterPro" id="IPR036440">
    <property type="entry name" value="Peptidase_C15-like_sf"/>
</dbReference>
<keyword evidence="2" id="KW-0645">Protease</keyword>
<dbReference type="PANTHER" id="PTHR23402">
    <property type="entry name" value="PROTEASE FAMILY C15 PYROGLUTAMYL-PEPTIDASE I-RELATED"/>
    <property type="match status" value="1"/>
</dbReference>
<evidence type="ECO:0000256" key="1">
    <source>
        <dbReference type="ARBA" id="ARBA00006641"/>
    </source>
</evidence>
<evidence type="ECO:0000256" key="5">
    <source>
        <dbReference type="SAM" id="MobiDB-lite"/>
    </source>
</evidence>
<protein>
    <submittedName>
        <fullName evidence="6">Uncharacterized protein</fullName>
    </submittedName>
</protein>
<comment type="similarity">
    <text evidence="1">Belongs to the peptidase C15 family.</text>
</comment>
<dbReference type="Proteomes" id="UP000249218">
    <property type="component" value="Unassembled WGS sequence"/>
</dbReference>
<evidence type="ECO:0000256" key="2">
    <source>
        <dbReference type="ARBA" id="ARBA00022670"/>
    </source>
</evidence>
<evidence type="ECO:0000256" key="3">
    <source>
        <dbReference type="ARBA" id="ARBA00022801"/>
    </source>
</evidence>
<accession>A0A2W1BII0</accession>
<sequence>MSAFKQINKLFTFILLAIHVGVHPLATTFLLETNARKRGYYNPDIRQRTPRSHEAKSGGSPQITTSFDVKTICELFNEYPPAPKLKAKVSNDAGQYLCEYIYYTSLCRGPALFVHIPQHKYTAEEVALGLQRILELCLINQLSDEIMV</sequence>
<dbReference type="InterPro" id="IPR016125">
    <property type="entry name" value="Peptidase_C15-like"/>
</dbReference>
<dbReference type="SUPFAM" id="SSF53182">
    <property type="entry name" value="Pyrrolidone carboxyl peptidase (pyroglutamate aminopeptidase)"/>
    <property type="match status" value="1"/>
</dbReference>
<dbReference type="GO" id="GO:0008234">
    <property type="term" value="F:cysteine-type peptidase activity"/>
    <property type="evidence" value="ECO:0007669"/>
    <property type="project" value="UniProtKB-KW"/>
</dbReference>
<dbReference type="GO" id="GO:0006508">
    <property type="term" value="P:proteolysis"/>
    <property type="evidence" value="ECO:0007669"/>
    <property type="project" value="UniProtKB-KW"/>
</dbReference>
<dbReference type="AlphaFoldDB" id="A0A2W1BII0"/>
<keyword evidence="3" id="KW-0378">Hydrolase</keyword>
<evidence type="ECO:0000256" key="4">
    <source>
        <dbReference type="ARBA" id="ARBA00022807"/>
    </source>
</evidence>
<evidence type="ECO:0000313" key="6">
    <source>
        <dbReference type="EMBL" id="PZC74091.1"/>
    </source>
</evidence>
<dbReference type="OrthoDB" id="407146at2759"/>
<dbReference type="Gene3D" id="3.40.630.20">
    <property type="entry name" value="Peptidase C15, pyroglutamyl peptidase I-like"/>
    <property type="match status" value="1"/>
</dbReference>
<feature type="compositionally biased region" description="Basic and acidic residues" evidence="5">
    <location>
        <begin position="45"/>
        <end position="56"/>
    </location>
</feature>
<keyword evidence="4" id="KW-0788">Thiol protease</keyword>